<dbReference type="EMBL" id="BSYO01000040">
    <property type="protein sequence ID" value="GMH31492.1"/>
    <property type="molecule type" value="Genomic_DNA"/>
</dbReference>
<evidence type="ECO:0000259" key="1">
    <source>
        <dbReference type="SMART" id="SM01204"/>
    </source>
</evidence>
<keyword evidence="3" id="KW-1185">Reference proteome</keyword>
<dbReference type="Pfam" id="PF10442">
    <property type="entry name" value="FIST_C"/>
    <property type="match status" value="1"/>
</dbReference>
<gene>
    <name evidence="2" type="ORF">Nepgr_033335</name>
</gene>
<dbReference type="Proteomes" id="UP001279734">
    <property type="component" value="Unassembled WGS sequence"/>
</dbReference>
<accession>A0AAD3TL87</accession>
<dbReference type="CDD" id="cd09917">
    <property type="entry name" value="F-box_SF"/>
    <property type="match status" value="1"/>
</dbReference>
<dbReference type="Gene3D" id="1.20.1280.50">
    <property type="match status" value="1"/>
</dbReference>
<comment type="caution">
    <text evidence="2">The sequence shown here is derived from an EMBL/GenBank/DDBJ whole genome shotgun (WGS) entry which is preliminary data.</text>
</comment>
<organism evidence="2 3">
    <name type="scientific">Nepenthes gracilis</name>
    <name type="common">Slender pitcher plant</name>
    <dbReference type="NCBI Taxonomy" id="150966"/>
    <lineage>
        <taxon>Eukaryota</taxon>
        <taxon>Viridiplantae</taxon>
        <taxon>Streptophyta</taxon>
        <taxon>Embryophyta</taxon>
        <taxon>Tracheophyta</taxon>
        <taxon>Spermatophyta</taxon>
        <taxon>Magnoliopsida</taxon>
        <taxon>eudicotyledons</taxon>
        <taxon>Gunneridae</taxon>
        <taxon>Pentapetalae</taxon>
        <taxon>Caryophyllales</taxon>
        <taxon>Nepenthaceae</taxon>
        <taxon>Nepenthes</taxon>
    </lineage>
</organism>
<dbReference type="GO" id="GO:0000209">
    <property type="term" value="P:protein polyubiquitination"/>
    <property type="evidence" value="ECO:0007669"/>
    <property type="project" value="TreeGrafter"/>
</dbReference>
<dbReference type="SUPFAM" id="SSF81383">
    <property type="entry name" value="F-box domain"/>
    <property type="match status" value="1"/>
</dbReference>
<evidence type="ECO:0000313" key="3">
    <source>
        <dbReference type="Proteomes" id="UP001279734"/>
    </source>
</evidence>
<sequence>MSRKTMFQPDASSSAVASAGCGVAEVGQDILQHILSKLPAQSFAYASCVSRTWNYICGRILSRPKLSSALSLNPALEDAVAAIVEKVLSEPIRPHFAILYIERTFYSLENAHRLITEKLGRGIPIITCEPSGIIGRDTINNEFREVKFERFDPEYGIEERHRPGILLTVGYVPGLKADTIPLLNTQEPKIDKFVIDIKDYSASVSGCTSPDAIILFGDPHCGMKPVINKMDYAMSTESIIVGSEGSRFKYTSCDNSKNIFTSPRGPNLSVGAVALVFAKDKTKSHSLGKIQFHVSMAAGAAAVGPTYKAVSVKVNRGESSTWLTAKREGLDQILDGRQLLDNLDNELGDDVFESDLFIGLTKKRKCSFQSEKVKSVTSLAYHHVLDGDEQYLYIRGFDIKTGDVFRFHVPDPKFALSSCRNVSDNLRKWKQDSNVNGCKNATMAASDAAGEVFGAFIFSCCGRGLPFFGRPNVDSSPILDNFPCIPLAGMFCCGEICRGPLISASRENGHTIRSNLHVYSAVYLVLTYCPVAHMPSNLV</sequence>
<reference evidence="2" key="1">
    <citation type="submission" date="2023-05" db="EMBL/GenBank/DDBJ databases">
        <title>Nepenthes gracilis genome sequencing.</title>
        <authorList>
            <person name="Fukushima K."/>
        </authorList>
    </citation>
    <scope>NUCLEOTIDE SEQUENCE</scope>
    <source>
        <strain evidence="2">SING2019-196</strain>
    </source>
</reference>
<dbReference type="PANTHER" id="PTHR14939:SF5">
    <property type="entry name" value="F-BOX ONLY PROTEIN 22"/>
    <property type="match status" value="1"/>
</dbReference>
<evidence type="ECO:0000313" key="2">
    <source>
        <dbReference type="EMBL" id="GMH31492.1"/>
    </source>
</evidence>
<dbReference type="Pfam" id="PF00646">
    <property type="entry name" value="F-box"/>
    <property type="match status" value="1"/>
</dbReference>
<proteinExistence type="predicted"/>
<dbReference type="InterPro" id="IPR019494">
    <property type="entry name" value="FIST_C"/>
</dbReference>
<dbReference type="InterPro" id="IPR001810">
    <property type="entry name" value="F-box_dom"/>
</dbReference>
<dbReference type="InterPro" id="IPR036047">
    <property type="entry name" value="F-box-like_dom_sf"/>
</dbReference>
<dbReference type="GO" id="GO:0032436">
    <property type="term" value="P:positive regulation of proteasomal ubiquitin-dependent protein catabolic process"/>
    <property type="evidence" value="ECO:0007669"/>
    <property type="project" value="TreeGrafter"/>
</dbReference>
<dbReference type="SMART" id="SM01204">
    <property type="entry name" value="FIST_C"/>
    <property type="match status" value="1"/>
</dbReference>
<name>A0AAD3TL87_NEPGR</name>
<protein>
    <recommendedName>
        <fullName evidence="1">FIST C-domain domain-containing protein</fullName>
    </recommendedName>
</protein>
<dbReference type="PANTHER" id="PTHR14939">
    <property type="entry name" value="F-BOX ONLY PROTEIN 22"/>
    <property type="match status" value="1"/>
</dbReference>
<feature type="domain" description="FIST C-domain" evidence="1">
    <location>
        <begin position="339"/>
        <end position="499"/>
    </location>
</feature>
<dbReference type="AlphaFoldDB" id="A0AAD3TL87"/>
<dbReference type="PROSITE" id="PS51257">
    <property type="entry name" value="PROKAR_LIPOPROTEIN"/>
    <property type="match status" value="1"/>
</dbReference>